<organism evidence="1">
    <name type="scientific">Arundo donax</name>
    <name type="common">Giant reed</name>
    <name type="synonym">Donax arundinaceus</name>
    <dbReference type="NCBI Taxonomy" id="35708"/>
    <lineage>
        <taxon>Eukaryota</taxon>
        <taxon>Viridiplantae</taxon>
        <taxon>Streptophyta</taxon>
        <taxon>Embryophyta</taxon>
        <taxon>Tracheophyta</taxon>
        <taxon>Spermatophyta</taxon>
        <taxon>Magnoliopsida</taxon>
        <taxon>Liliopsida</taxon>
        <taxon>Poales</taxon>
        <taxon>Poaceae</taxon>
        <taxon>PACMAD clade</taxon>
        <taxon>Arundinoideae</taxon>
        <taxon>Arundineae</taxon>
        <taxon>Arundo</taxon>
    </lineage>
</organism>
<dbReference type="EMBL" id="GBRH01194229">
    <property type="protein sequence ID" value="JAE03667.1"/>
    <property type="molecule type" value="Transcribed_RNA"/>
</dbReference>
<sequence>MHSLEQFCTVYALACHQRGCCLLQHKWPVVVAEVWGLGVAFLIAQTPDWPAIDLNSITACLLSHASECSYPIQPNRGKIILQFVRKKAAYTYKTTTDEGYHGDETMLCFLFNVTFRSICFLCLPSGILQL</sequence>
<reference evidence="1" key="1">
    <citation type="submission" date="2014-09" db="EMBL/GenBank/DDBJ databases">
        <authorList>
            <person name="Magalhaes I.L.F."/>
            <person name="Oliveira U."/>
            <person name="Santos F.R."/>
            <person name="Vidigal T.H.D.A."/>
            <person name="Brescovit A.D."/>
            <person name="Santos A.J."/>
        </authorList>
    </citation>
    <scope>NUCLEOTIDE SEQUENCE</scope>
    <source>
        <tissue evidence="1">Shoot tissue taken approximately 20 cm above the soil surface</tissue>
    </source>
</reference>
<proteinExistence type="predicted"/>
<evidence type="ECO:0000313" key="1">
    <source>
        <dbReference type="EMBL" id="JAE03667.1"/>
    </source>
</evidence>
<accession>A0A0A9EUB2</accession>
<protein>
    <submittedName>
        <fullName evidence="1">Uncharacterized protein</fullName>
    </submittedName>
</protein>
<name>A0A0A9EUB2_ARUDO</name>
<dbReference type="AlphaFoldDB" id="A0A0A9EUB2"/>
<reference evidence="1" key="2">
    <citation type="journal article" date="2015" name="Data Brief">
        <title>Shoot transcriptome of the giant reed, Arundo donax.</title>
        <authorList>
            <person name="Barrero R.A."/>
            <person name="Guerrero F.D."/>
            <person name="Moolhuijzen P."/>
            <person name="Goolsby J.A."/>
            <person name="Tidwell J."/>
            <person name="Bellgard S.E."/>
            <person name="Bellgard M.I."/>
        </authorList>
    </citation>
    <scope>NUCLEOTIDE SEQUENCE</scope>
    <source>
        <tissue evidence="1">Shoot tissue taken approximately 20 cm above the soil surface</tissue>
    </source>
</reference>